<organism evidence="1 2">
    <name type="scientific">Curvibacter cyanobacteriorum</name>
    <dbReference type="NCBI Taxonomy" id="3026422"/>
    <lineage>
        <taxon>Bacteria</taxon>
        <taxon>Pseudomonadati</taxon>
        <taxon>Pseudomonadota</taxon>
        <taxon>Betaproteobacteria</taxon>
        <taxon>Burkholderiales</taxon>
        <taxon>Comamonadaceae</taxon>
        <taxon>Curvibacter</taxon>
    </lineage>
</organism>
<dbReference type="RefSeq" id="WP_273947921.1">
    <property type="nucleotide sequence ID" value="NZ_JAQSIP010000001.1"/>
</dbReference>
<dbReference type="Gene3D" id="1.10.472.150">
    <property type="entry name" value="Glucose-regulated metallo-peptidase M90, N-terminal domain"/>
    <property type="match status" value="1"/>
</dbReference>
<accession>A0ABT5MSR0</accession>
<protein>
    <submittedName>
        <fullName evidence="1">Zinc-dependent peptidase</fullName>
    </submittedName>
</protein>
<dbReference type="PANTHER" id="PTHR30164:SF2">
    <property type="entry name" value="PROTEIN MTFA"/>
    <property type="match status" value="1"/>
</dbReference>
<comment type="caution">
    <text evidence="1">The sequence shown here is derived from an EMBL/GenBank/DDBJ whole genome shotgun (WGS) entry which is preliminary data.</text>
</comment>
<dbReference type="Gene3D" id="3.40.390.10">
    <property type="entry name" value="Collagenase (Catalytic Domain)"/>
    <property type="match status" value="1"/>
</dbReference>
<dbReference type="InterPro" id="IPR010384">
    <property type="entry name" value="MtfA_fam"/>
</dbReference>
<proteinExistence type="predicted"/>
<keyword evidence="2" id="KW-1185">Reference proteome</keyword>
<dbReference type="EMBL" id="JAQSIP010000001">
    <property type="protein sequence ID" value="MDD0837079.1"/>
    <property type="molecule type" value="Genomic_DNA"/>
</dbReference>
<dbReference type="CDD" id="cd20169">
    <property type="entry name" value="Peptidase_M90_mtfA"/>
    <property type="match status" value="1"/>
</dbReference>
<gene>
    <name evidence="1" type="ORF">PSQ40_00695</name>
</gene>
<dbReference type="PANTHER" id="PTHR30164">
    <property type="entry name" value="MTFA PEPTIDASE"/>
    <property type="match status" value="1"/>
</dbReference>
<name>A0ABT5MSR0_9BURK</name>
<evidence type="ECO:0000313" key="1">
    <source>
        <dbReference type="EMBL" id="MDD0837079.1"/>
    </source>
</evidence>
<dbReference type="InterPro" id="IPR042252">
    <property type="entry name" value="MtfA_N"/>
</dbReference>
<dbReference type="InterPro" id="IPR024079">
    <property type="entry name" value="MetalloPept_cat_dom_sf"/>
</dbReference>
<dbReference type="SUPFAM" id="SSF55486">
    <property type="entry name" value="Metalloproteases ('zincins'), catalytic domain"/>
    <property type="match status" value="1"/>
</dbReference>
<evidence type="ECO:0000313" key="2">
    <source>
        <dbReference type="Proteomes" id="UP001528673"/>
    </source>
</evidence>
<dbReference type="Proteomes" id="UP001528673">
    <property type="component" value="Unassembled WGS sequence"/>
</dbReference>
<dbReference type="Pfam" id="PF06167">
    <property type="entry name" value="Peptidase_M90"/>
    <property type="match status" value="1"/>
</dbReference>
<sequence length="297" mass="33187">MNAAPPPPPAPHGLWARLRRWWGQAPTAARRPFEPPPLPDALWQSVWDSHGFLHGLNPAEQQRLRQHCGQFLHQKEFHGAHGLVVDDTMALAVAQQACLPLLHLGPAQPEPVQAWYGDFVGIVLHPGVALAQREHVDEDGVVHEWHEELAGEAMHGGPVMLSWPDVAEAPHSAEQGYNVVIHEFLHKIDLADGEADGCPPLPAGFLGHRSARAARAAWFDVLTPAWQDFREQVIRAERFGQAEPWLDPYAAEALDEFYAVAGEAYFVNRARFSEAFPTVLRLYDAFFRREAIPDHRA</sequence>
<reference evidence="1 2" key="1">
    <citation type="submission" date="2023-02" db="EMBL/GenBank/DDBJ databases">
        <title>Bacterial whole genomic sequence of Curvibacter sp. HBC61.</title>
        <authorList>
            <person name="Le V."/>
            <person name="Ko S.-R."/>
            <person name="Ahn C.-Y."/>
            <person name="Oh H.-M."/>
        </authorList>
    </citation>
    <scope>NUCLEOTIDE SEQUENCE [LARGE SCALE GENOMIC DNA]</scope>
    <source>
        <strain evidence="1 2">HBC61</strain>
    </source>
</reference>